<dbReference type="CDD" id="cd00082">
    <property type="entry name" value="HisKA"/>
    <property type="match status" value="1"/>
</dbReference>
<keyword evidence="12" id="KW-0902">Two-component regulatory system</keyword>
<evidence type="ECO:0000256" key="4">
    <source>
        <dbReference type="ARBA" id="ARBA00022475"/>
    </source>
</evidence>
<evidence type="ECO:0000256" key="15">
    <source>
        <dbReference type="SAM" id="Phobius"/>
    </source>
</evidence>
<dbReference type="InterPro" id="IPR005467">
    <property type="entry name" value="His_kinase_dom"/>
</dbReference>
<dbReference type="SMART" id="SM00304">
    <property type="entry name" value="HAMP"/>
    <property type="match status" value="1"/>
</dbReference>
<dbReference type="InterPro" id="IPR036890">
    <property type="entry name" value="HATPase_C_sf"/>
</dbReference>
<dbReference type="SUPFAM" id="SSF55874">
    <property type="entry name" value="ATPase domain of HSP90 chaperone/DNA topoisomerase II/histidine kinase"/>
    <property type="match status" value="1"/>
</dbReference>
<feature type="domain" description="HAMP" evidence="17">
    <location>
        <begin position="171"/>
        <end position="223"/>
    </location>
</feature>
<dbReference type="SMART" id="SM00388">
    <property type="entry name" value="HisKA"/>
    <property type="match status" value="1"/>
</dbReference>
<comment type="caution">
    <text evidence="18">The sequence shown here is derived from an EMBL/GenBank/DDBJ whole genome shotgun (WGS) entry which is preliminary data.</text>
</comment>
<dbReference type="AlphaFoldDB" id="A0AAJ1IEB3"/>
<sequence>MNSQFLKPYYMSIQKNQHIEISNNLSELYPGKEEELQLEIERIERLGGYRVAIFDKNKRLLFDTTISTADRTLRQPPPPHDNPQLMNAQTPLNVSFDAIKNEGYIFHESHDHRLNINFLEMYTILDDDKILLLSGQIDSMKNSIEITKRFFMFTGIITVIIGSIAAMLISRKFTKPITELKAIAMSMSHLDFSHKYQVTSEDEIGELGTSINSLSNQLNRSITDLRKANKKLKQDIEKERKIDQMRKEFVSNVSHELKTPISLIQGYAEGLKLNIVDNETDKNYYCEVIIDEALKMENHVKELLDLSQLESGLFRIEYSKFDITELIKEIITKYDRRLKENKINLTYSEASTIMVFADKIRIEQIIINYLNNAINHIDKEKKIDISLSAMGPNRIKLSVFNSGSHIPENDLEKIWDSYYKVDKARTRAYGGTGLGLSIVKAIQEKHGSKYGVKNIEDGVLFWIELKSASESSQ</sequence>
<dbReference type="SUPFAM" id="SSF47384">
    <property type="entry name" value="Homodimeric domain of signal transducing histidine kinase"/>
    <property type="match status" value="1"/>
</dbReference>
<evidence type="ECO:0000256" key="11">
    <source>
        <dbReference type="ARBA" id="ARBA00022989"/>
    </source>
</evidence>
<keyword evidence="14" id="KW-0175">Coiled coil</keyword>
<evidence type="ECO:0000256" key="10">
    <source>
        <dbReference type="ARBA" id="ARBA00022840"/>
    </source>
</evidence>
<dbReference type="InterPro" id="IPR036097">
    <property type="entry name" value="HisK_dim/P_sf"/>
</dbReference>
<evidence type="ECO:0000259" key="16">
    <source>
        <dbReference type="PROSITE" id="PS50109"/>
    </source>
</evidence>
<dbReference type="CDD" id="cd06225">
    <property type="entry name" value="HAMP"/>
    <property type="match status" value="1"/>
</dbReference>
<organism evidence="18 19">
    <name type="scientific">Candidatus Thalassospirochaeta sargassi</name>
    <dbReference type="NCBI Taxonomy" id="3119039"/>
    <lineage>
        <taxon>Bacteria</taxon>
        <taxon>Pseudomonadati</taxon>
        <taxon>Spirochaetota</taxon>
        <taxon>Spirochaetia</taxon>
        <taxon>Spirochaetales</taxon>
        <taxon>Spirochaetaceae</taxon>
        <taxon>Candidatus Thalassospirochaeta</taxon>
    </lineage>
</organism>
<dbReference type="Gene3D" id="1.10.287.130">
    <property type="match status" value="1"/>
</dbReference>
<evidence type="ECO:0000256" key="9">
    <source>
        <dbReference type="ARBA" id="ARBA00022777"/>
    </source>
</evidence>
<dbReference type="EMBL" id="JAQQAL010000031">
    <property type="protein sequence ID" value="MDC7227714.1"/>
    <property type="molecule type" value="Genomic_DNA"/>
</dbReference>
<dbReference type="PANTHER" id="PTHR45528:SF1">
    <property type="entry name" value="SENSOR HISTIDINE KINASE CPXA"/>
    <property type="match status" value="1"/>
</dbReference>
<dbReference type="GO" id="GO:0005524">
    <property type="term" value="F:ATP binding"/>
    <property type="evidence" value="ECO:0007669"/>
    <property type="project" value="UniProtKB-KW"/>
</dbReference>
<evidence type="ECO:0000313" key="19">
    <source>
        <dbReference type="Proteomes" id="UP001221217"/>
    </source>
</evidence>
<dbReference type="PROSITE" id="PS50885">
    <property type="entry name" value="HAMP"/>
    <property type="match status" value="1"/>
</dbReference>
<keyword evidence="9 18" id="KW-0418">Kinase</keyword>
<dbReference type="InterPro" id="IPR003661">
    <property type="entry name" value="HisK_dim/P_dom"/>
</dbReference>
<dbReference type="InterPro" id="IPR003594">
    <property type="entry name" value="HATPase_dom"/>
</dbReference>
<dbReference type="SUPFAM" id="SSF158472">
    <property type="entry name" value="HAMP domain-like"/>
    <property type="match status" value="1"/>
</dbReference>
<keyword evidence="11 15" id="KW-1133">Transmembrane helix</keyword>
<dbReference type="Pfam" id="PF02518">
    <property type="entry name" value="HATPase_c"/>
    <property type="match status" value="1"/>
</dbReference>
<feature type="domain" description="Histidine kinase" evidence="16">
    <location>
        <begin position="252"/>
        <end position="469"/>
    </location>
</feature>
<evidence type="ECO:0000256" key="5">
    <source>
        <dbReference type="ARBA" id="ARBA00022553"/>
    </source>
</evidence>
<dbReference type="PRINTS" id="PR00344">
    <property type="entry name" value="BCTRLSENSOR"/>
</dbReference>
<evidence type="ECO:0000256" key="12">
    <source>
        <dbReference type="ARBA" id="ARBA00023012"/>
    </source>
</evidence>
<proteinExistence type="predicted"/>
<dbReference type="Pfam" id="PF00512">
    <property type="entry name" value="HisKA"/>
    <property type="match status" value="1"/>
</dbReference>
<accession>A0AAJ1IEB3</accession>
<reference evidence="18 19" key="1">
    <citation type="submission" date="2022-12" db="EMBL/GenBank/DDBJ databases">
        <title>Metagenome assembled genome from gulf of manar.</title>
        <authorList>
            <person name="Kohli P."/>
            <person name="Pk S."/>
            <person name="Venkata Ramana C."/>
            <person name="Sasikala C."/>
        </authorList>
    </citation>
    <scope>NUCLEOTIDE SEQUENCE [LARGE SCALE GENOMIC DNA]</scope>
    <source>
        <strain evidence="18">JB008</strain>
    </source>
</reference>
<name>A0AAJ1IEB3_9SPIO</name>
<dbReference type="FunFam" id="1.10.287.130:FF:000001">
    <property type="entry name" value="Two-component sensor histidine kinase"/>
    <property type="match status" value="1"/>
</dbReference>
<feature type="coiled-coil region" evidence="14">
    <location>
        <begin position="211"/>
        <end position="242"/>
    </location>
</feature>
<dbReference type="InterPro" id="IPR050398">
    <property type="entry name" value="HssS/ArlS-like"/>
</dbReference>
<dbReference type="PROSITE" id="PS50109">
    <property type="entry name" value="HIS_KIN"/>
    <property type="match status" value="1"/>
</dbReference>
<keyword evidence="4" id="KW-1003">Cell membrane</keyword>
<comment type="catalytic activity">
    <reaction evidence="1">
        <text>ATP + protein L-histidine = ADP + protein N-phospho-L-histidine.</text>
        <dbReference type="EC" id="2.7.13.3"/>
    </reaction>
</comment>
<evidence type="ECO:0000256" key="7">
    <source>
        <dbReference type="ARBA" id="ARBA00022692"/>
    </source>
</evidence>
<evidence type="ECO:0000313" key="18">
    <source>
        <dbReference type="EMBL" id="MDC7227714.1"/>
    </source>
</evidence>
<dbReference type="Proteomes" id="UP001221217">
    <property type="component" value="Unassembled WGS sequence"/>
</dbReference>
<dbReference type="InterPro" id="IPR004358">
    <property type="entry name" value="Sig_transdc_His_kin-like_C"/>
</dbReference>
<dbReference type="Pfam" id="PF00672">
    <property type="entry name" value="HAMP"/>
    <property type="match status" value="1"/>
</dbReference>
<evidence type="ECO:0000256" key="6">
    <source>
        <dbReference type="ARBA" id="ARBA00022679"/>
    </source>
</evidence>
<keyword evidence="13 15" id="KW-0472">Membrane</keyword>
<keyword evidence="7 15" id="KW-0812">Transmembrane</keyword>
<evidence type="ECO:0000256" key="1">
    <source>
        <dbReference type="ARBA" id="ARBA00000085"/>
    </source>
</evidence>
<protein>
    <recommendedName>
        <fullName evidence="3">histidine kinase</fullName>
        <ecNumber evidence="3">2.7.13.3</ecNumber>
    </recommendedName>
</protein>
<evidence type="ECO:0000256" key="13">
    <source>
        <dbReference type="ARBA" id="ARBA00023136"/>
    </source>
</evidence>
<evidence type="ECO:0000256" key="3">
    <source>
        <dbReference type="ARBA" id="ARBA00012438"/>
    </source>
</evidence>
<feature type="transmembrane region" description="Helical" evidence="15">
    <location>
        <begin position="150"/>
        <end position="169"/>
    </location>
</feature>
<keyword evidence="10" id="KW-0067">ATP-binding</keyword>
<gene>
    <name evidence="18" type="ORF">PQJ61_13200</name>
</gene>
<dbReference type="InterPro" id="IPR003660">
    <property type="entry name" value="HAMP_dom"/>
</dbReference>
<keyword evidence="8" id="KW-0547">Nucleotide-binding</keyword>
<dbReference type="GO" id="GO:0000155">
    <property type="term" value="F:phosphorelay sensor kinase activity"/>
    <property type="evidence" value="ECO:0007669"/>
    <property type="project" value="InterPro"/>
</dbReference>
<dbReference type="EC" id="2.7.13.3" evidence="3"/>
<dbReference type="SMART" id="SM00387">
    <property type="entry name" value="HATPase_c"/>
    <property type="match status" value="1"/>
</dbReference>
<evidence type="ECO:0000256" key="8">
    <source>
        <dbReference type="ARBA" id="ARBA00022741"/>
    </source>
</evidence>
<keyword evidence="6" id="KW-0808">Transferase</keyword>
<dbReference type="PANTHER" id="PTHR45528">
    <property type="entry name" value="SENSOR HISTIDINE KINASE CPXA"/>
    <property type="match status" value="1"/>
</dbReference>
<dbReference type="GO" id="GO:0005886">
    <property type="term" value="C:plasma membrane"/>
    <property type="evidence" value="ECO:0007669"/>
    <property type="project" value="UniProtKB-SubCell"/>
</dbReference>
<evidence type="ECO:0000256" key="2">
    <source>
        <dbReference type="ARBA" id="ARBA00004651"/>
    </source>
</evidence>
<comment type="subcellular location">
    <subcellularLocation>
        <location evidence="2">Cell membrane</location>
        <topology evidence="2">Multi-pass membrane protein</topology>
    </subcellularLocation>
</comment>
<dbReference type="Gene3D" id="3.30.565.10">
    <property type="entry name" value="Histidine kinase-like ATPase, C-terminal domain"/>
    <property type="match status" value="1"/>
</dbReference>
<keyword evidence="5" id="KW-0597">Phosphoprotein</keyword>
<dbReference type="Gene3D" id="6.10.340.10">
    <property type="match status" value="1"/>
</dbReference>
<evidence type="ECO:0000256" key="14">
    <source>
        <dbReference type="SAM" id="Coils"/>
    </source>
</evidence>
<evidence type="ECO:0000259" key="17">
    <source>
        <dbReference type="PROSITE" id="PS50885"/>
    </source>
</evidence>